<evidence type="ECO:0008006" key="6">
    <source>
        <dbReference type="Google" id="ProtNLM"/>
    </source>
</evidence>
<evidence type="ECO:0000259" key="3">
    <source>
        <dbReference type="Pfam" id="PF20737"/>
    </source>
</evidence>
<gene>
    <name evidence="4" type="ORF">SAMN04487892_0154</name>
</gene>
<reference evidence="5" key="1">
    <citation type="submission" date="2016-10" db="EMBL/GenBank/DDBJ databases">
        <authorList>
            <person name="Varghese N."/>
            <person name="Submissions S."/>
        </authorList>
    </citation>
    <scope>NUCLEOTIDE SEQUENCE [LARGE SCALE GENOMIC DNA]</scope>
    <source>
        <strain evidence="5">DSM 25030</strain>
    </source>
</reference>
<organism evidence="4 5">
    <name type="scientific">Flagellimonas zhangzhouensis</name>
    <dbReference type="NCBI Taxonomy" id="1073328"/>
    <lineage>
        <taxon>Bacteria</taxon>
        <taxon>Pseudomonadati</taxon>
        <taxon>Bacteroidota</taxon>
        <taxon>Flavobacteriia</taxon>
        <taxon>Flavobacteriales</taxon>
        <taxon>Flavobacteriaceae</taxon>
        <taxon>Flagellimonas</taxon>
    </lineage>
</organism>
<dbReference type="InterPro" id="IPR049046">
    <property type="entry name" value="Beta-AFase-like_GH127_middle"/>
</dbReference>
<dbReference type="InterPro" id="IPR008928">
    <property type="entry name" value="6-hairpin_glycosidase_sf"/>
</dbReference>
<feature type="domain" description="Non-reducing end beta-L-arabinofuranosidase-like GH127 C-terminal" evidence="3">
    <location>
        <begin position="565"/>
        <end position="653"/>
    </location>
</feature>
<dbReference type="EMBL" id="FNMY01000001">
    <property type="protein sequence ID" value="SDW04370.1"/>
    <property type="molecule type" value="Genomic_DNA"/>
</dbReference>
<dbReference type="GO" id="GO:0005975">
    <property type="term" value="P:carbohydrate metabolic process"/>
    <property type="evidence" value="ECO:0007669"/>
    <property type="project" value="InterPro"/>
</dbReference>
<dbReference type="InterPro" id="IPR049174">
    <property type="entry name" value="Beta-AFase-like"/>
</dbReference>
<dbReference type="SUPFAM" id="SSF48208">
    <property type="entry name" value="Six-hairpin glycosidases"/>
    <property type="match status" value="1"/>
</dbReference>
<evidence type="ECO:0000259" key="1">
    <source>
        <dbReference type="Pfam" id="PF07944"/>
    </source>
</evidence>
<dbReference type="PROSITE" id="PS51257">
    <property type="entry name" value="PROKAR_LIPOPROTEIN"/>
    <property type="match status" value="1"/>
</dbReference>
<dbReference type="STRING" id="1073328.SAMN05216294_1503"/>
<dbReference type="Proteomes" id="UP000199592">
    <property type="component" value="Unassembled WGS sequence"/>
</dbReference>
<dbReference type="Pfam" id="PF20737">
    <property type="entry name" value="Glyco_hydro127C"/>
    <property type="match status" value="1"/>
</dbReference>
<accession>A0A1H2QBR3</accession>
<dbReference type="PANTHER" id="PTHR43465:SF2">
    <property type="entry name" value="DUF1680 DOMAIN PROTEIN (AFU_ORTHOLOGUE AFUA_1G08910)"/>
    <property type="match status" value="1"/>
</dbReference>
<dbReference type="Gene3D" id="1.50.10.20">
    <property type="match status" value="1"/>
</dbReference>
<dbReference type="Pfam" id="PF20736">
    <property type="entry name" value="Glyco_hydro127M"/>
    <property type="match status" value="1"/>
</dbReference>
<proteinExistence type="predicted"/>
<feature type="domain" description="Non-reducing end beta-L-arabinofuranosidase-like GH127 catalytic" evidence="1">
    <location>
        <begin position="46"/>
        <end position="440"/>
    </location>
</feature>
<evidence type="ECO:0000259" key="2">
    <source>
        <dbReference type="Pfam" id="PF20736"/>
    </source>
</evidence>
<evidence type="ECO:0000313" key="5">
    <source>
        <dbReference type="Proteomes" id="UP000199592"/>
    </source>
</evidence>
<feature type="domain" description="Non-reducing end beta-L-arabinofuranosidase-like GH127 middle" evidence="2">
    <location>
        <begin position="452"/>
        <end position="563"/>
    </location>
</feature>
<evidence type="ECO:0000313" key="4">
    <source>
        <dbReference type="EMBL" id="SDW04370.1"/>
    </source>
</evidence>
<dbReference type="AlphaFoldDB" id="A0A1H2QBR3"/>
<dbReference type="InterPro" id="IPR049049">
    <property type="entry name" value="Beta-AFase-like_GH127_C"/>
</dbReference>
<protein>
    <recommendedName>
        <fullName evidence="6">DUF1680 family protein</fullName>
    </recommendedName>
</protein>
<dbReference type="Pfam" id="PF07944">
    <property type="entry name" value="Beta-AFase-like_GH127_cat"/>
    <property type="match status" value="1"/>
</dbReference>
<sequence>MSSVKYILFFISLGLFLGCKNETKQEVAENQEPKTGYKLEPVDIQNVKVTDEFWLPIIKRVQEKTIEYAIAKCEEEGRFDNFLIAGGQLTGEVKGAMPFDDTDVYKIIEGASNSLISAPNPKLEKLVDSLVSIIKVGQEEDGYLTTWRTINPAKPPAPWVEVKEPVRWDGLFMSHELYNAGHLYEAAAVHFKATGKRNFLDIAIKNADLMVKTFGEGEGKIDAVPGHQIIETGLIKLYQITGKEDYIKLAKYFLDNRGNPENHELFGPYSQDHIPVVDQEEVVGHSVRAVYMYAAMTDIAAMQQDTAYLKAVNALWDNMVNKKMYITGGIGAKHDGEQFGDNYELPNLTAYNETCASIGDVYWNHRLHNLTGDVKYFDVIERTLYNGLISGLSLSGQEFFYPNALESDGVYKFNRGECTRQSWFDCSCCPTNVIRFIPALPGLIYSKSDNELYVNLYASNEAMVKLKDQAVLVSQSTSYPWDGKVKMAVSPEKEGEFAIKLRVPGWARNEVLPGDLYHYATKTDDQNLIMVNGEKMDVRAENGYYTITRNWNDGDEIALEFPMSVRKVEANPLVEEDKGKMSLEYGPLVYAVEEVDNKGSFDNIHVSNNDAFKVEMQPELLGGVNTISNENLTAIPYYAWSNRGIGKMKVWLPIEHMD</sequence>
<dbReference type="PANTHER" id="PTHR43465">
    <property type="entry name" value="DUF1680 DOMAIN PROTEIN (AFU_ORTHOLOGUE AFUA_1G08910)"/>
    <property type="match status" value="1"/>
</dbReference>
<keyword evidence="5" id="KW-1185">Reference proteome</keyword>
<dbReference type="InterPro" id="IPR012878">
    <property type="entry name" value="Beta-AFase-like_GH127_cat"/>
</dbReference>
<name>A0A1H2QBR3_9FLAO</name>
<dbReference type="RefSeq" id="WP_245668084.1">
    <property type="nucleotide sequence ID" value="NZ_FNKI01000002.1"/>
</dbReference>